<protein>
    <recommendedName>
        <fullName evidence="4">Ornithine decarboxylase antizyme</fullName>
    </recommendedName>
</protein>
<dbReference type="SUPFAM" id="SSF55729">
    <property type="entry name" value="Acyl-CoA N-acyltransferases (Nat)"/>
    <property type="match status" value="1"/>
</dbReference>
<keyword evidence="7" id="KW-1185">Reference proteome</keyword>
<comment type="subunit">
    <text evidence="3">Interacts with ODC and thereby sterically blocks ODC homodimerization.</text>
</comment>
<gene>
    <name evidence="6" type="ORF">BGZ97_008837</name>
</gene>
<dbReference type="GO" id="GO:0005634">
    <property type="term" value="C:nucleus"/>
    <property type="evidence" value="ECO:0007669"/>
    <property type="project" value="TreeGrafter"/>
</dbReference>
<sequence length="217" mass="24223">MNVPLDNFASSSIRRIQQATVLAICHVDEASVGPQTYWKEEDSGGPDIAINDCAMKFAGFSGSRTCEQSRRGGISEEQTTSFVREMKQFRSSKNDETVQPLIRLEEEPELKDVKIDARLTITSNDSNMNTWYGFVSEGALFLRGNGWDEMEIRESVVAALDLAEEQLGCQTVHLCLEKSNPNLAKLVRTLMYAGFEMVHPDVLAHADPKYLVLGMDL</sequence>
<proteinExistence type="inferred from homology"/>
<organism evidence="6 7">
    <name type="scientific">Linnemannia gamsii</name>
    <dbReference type="NCBI Taxonomy" id="64522"/>
    <lineage>
        <taxon>Eukaryota</taxon>
        <taxon>Fungi</taxon>
        <taxon>Fungi incertae sedis</taxon>
        <taxon>Mucoromycota</taxon>
        <taxon>Mortierellomycotina</taxon>
        <taxon>Mortierellomycetes</taxon>
        <taxon>Mortierellales</taxon>
        <taxon>Mortierellaceae</taxon>
        <taxon>Linnemannia</taxon>
    </lineage>
</organism>
<name>A0A9P6RDC4_9FUNG</name>
<comment type="caution">
    <text evidence="6">The sequence shown here is derived from an EMBL/GenBank/DDBJ whole genome shotgun (WGS) entry which is preliminary data.</text>
</comment>
<keyword evidence="5" id="KW-0688">Ribosomal frameshifting</keyword>
<evidence type="ECO:0000256" key="5">
    <source>
        <dbReference type="ARBA" id="ARBA00022758"/>
    </source>
</evidence>
<evidence type="ECO:0000256" key="1">
    <source>
        <dbReference type="ARBA" id="ARBA00002307"/>
    </source>
</evidence>
<dbReference type="GO" id="GO:0075523">
    <property type="term" value="P:viral translational frameshifting"/>
    <property type="evidence" value="ECO:0007669"/>
    <property type="project" value="UniProtKB-KW"/>
</dbReference>
<dbReference type="Gene3D" id="3.40.630.60">
    <property type="match status" value="1"/>
</dbReference>
<evidence type="ECO:0000256" key="2">
    <source>
        <dbReference type="ARBA" id="ARBA00008796"/>
    </source>
</evidence>
<dbReference type="InterPro" id="IPR002993">
    <property type="entry name" value="ODC_AZ"/>
</dbReference>
<dbReference type="PANTHER" id="PTHR10279">
    <property type="entry name" value="ORNITHINE DECARBOXYLASE ANTIZYME"/>
    <property type="match status" value="1"/>
</dbReference>
<dbReference type="InterPro" id="IPR038581">
    <property type="entry name" value="ODC_AZ_sf"/>
</dbReference>
<dbReference type="Pfam" id="PF02100">
    <property type="entry name" value="ODC_AZ"/>
    <property type="match status" value="1"/>
</dbReference>
<dbReference type="GO" id="GO:0045732">
    <property type="term" value="P:positive regulation of protein catabolic process"/>
    <property type="evidence" value="ECO:0007669"/>
    <property type="project" value="TreeGrafter"/>
</dbReference>
<comment type="similarity">
    <text evidence="2">Belongs to the ODC antizyme family.</text>
</comment>
<dbReference type="GO" id="GO:0005737">
    <property type="term" value="C:cytoplasm"/>
    <property type="evidence" value="ECO:0007669"/>
    <property type="project" value="TreeGrafter"/>
</dbReference>
<evidence type="ECO:0000313" key="6">
    <source>
        <dbReference type="EMBL" id="KAG0314907.1"/>
    </source>
</evidence>
<dbReference type="GO" id="GO:0008073">
    <property type="term" value="F:ornithine decarboxylase inhibitor activity"/>
    <property type="evidence" value="ECO:0007669"/>
    <property type="project" value="InterPro"/>
</dbReference>
<reference evidence="6" key="1">
    <citation type="journal article" date="2020" name="Fungal Divers.">
        <title>Resolving the Mortierellaceae phylogeny through synthesis of multi-gene phylogenetics and phylogenomics.</title>
        <authorList>
            <person name="Vandepol N."/>
            <person name="Liber J."/>
            <person name="Desiro A."/>
            <person name="Na H."/>
            <person name="Kennedy M."/>
            <person name="Barry K."/>
            <person name="Grigoriev I.V."/>
            <person name="Miller A.N."/>
            <person name="O'Donnell K."/>
            <person name="Stajich J.E."/>
            <person name="Bonito G."/>
        </authorList>
    </citation>
    <scope>NUCLEOTIDE SEQUENCE</scope>
    <source>
        <strain evidence="6">NVP60</strain>
    </source>
</reference>
<dbReference type="PANTHER" id="PTHR10279:SF10">
    <property type="entry name" value="ORNITHINE DECARBOXYLASE ANTIZYME"/>
    <property type="match status" value="1"/>
</dbReference>
<dbReference type="InterPro" id="IPR016181">
    <property type="entry name" value="Acyl_CoA_acyltransferase"/>
</dbReference>
<evidence type="ECO:0000256" key="3">
    <source>
        <dbReference type="ARBA" id="ARBA00011486"/>
    </source>
</evidence>
<evidence type="ECO:0000256" key="4">
    <source>
        <dbReference type="ARBA" id="ARBA00017712"/>
    </source>
</evidence>
<comment type="function">
    <text evidence="1">Ornithine decarboxylase (ODC) antizyme protein that negatively regulates ODC activity and intracellular polyamine biosynthesis in response to increased intracellular polyamine levels. Binds to ODC monomers, inhibiting the assembly of the functional ODC homodimer, and targets the monomers for ubiquitin-independent proteolytic destruction by the 26S proteasome.</text>
</comment>
<dbReference type="OrthoDB" id="5959761at2759"/>
<evidence type="ECO:0000313" key="7">
    <source>
        <dbReference type="Proteomes" id="UP000823405"/>
    </source>
</evidence>
<accession>A0A9P6RDC4</accession>
<dbReference type="AlphaFoldDB" id="A0A9P6RDC4"/>
<dbReference type="Proteomes" id="UP000823405">
    <property type="component" value="Unassembled WGS sequence"/>
</dbReference>
<dbReference type="EMBL" id="JAAAIN010000410">
    <property type="protein sequence ID" value="KAG0314907.1"/>
    <property type="molecule type" value="Genomic_DNA"/>
</dbReference>